<organism evidence="1 2">
    <name type="scientific">Candidatus Roizmanbacteria bacterium RIFCSPLOWO2_01_FULL_42_14</name>
    <dbReference type="NCBI Taxonomy" id="1802068"/>
    <lineage>
        <taxon>Bacteria</taxon>
        <taxon>Candidatus Roizmaniibacteriota</taxon>
    </lineage>
</organism>
<dbReference type="Proteomes" id="UP000178914">
    <property type="component" value="Unassembled WGS sequence"/>
</dbReference>
<dbReference type="InterPro" id="IPR043519">
    <property type="entry name" value="NT_sf"/>
</dbReference>
<dbReference type="Gene3D" id="3.30.460.40">
    <property type="match status" value="1"/>
</dbReference>
<dbReference type="STRING" id="1802068.A3B02_01870"/>
<evidence type="ECO:0000313" key="1">
    <source>
        <dbReference type="EMBL" id="OGK51808.1"/>
    </source>
</evidence>
<evidence type="ECO:0008006" key="3">
    <source>
        <dbReference type="Google" id="ProtNLM"/>
    </source>
</evidence>
<reference evidence="1 2" key="1">
    <citation type="journal article" date="2016" name="Nat. Commun.">
        <title>Thousands of microbial genomes shed light on interconnected biogeochemical processes in an aquifer system.</title>
        <authorList>
            <person name="Anantharaman K."/>
            <person name="Brown C.T."/>
            <person name="Hug L.A."/>
            <person name="Sharon I."/>
            <person name="Castelle C.J."/>
            <person name="Probst A.J."/>
            <person name="Thomas B.C."/>
            <person name="Singh A."/>
            <person name="Wilkins M.J."/>
            <person name="Karaoz U."/>
            <person name="Brodie E.L."/>
            <person name="Williams K.H."/>
            <person name="Hubbard S.S."/>
            <person name="Banfield J.F."/>
        </authorList>
    </citation>
    <scope>NUCLEOTIDE SEQUENCE [LARGE SCALE GENOMIC DNA]</scope>
</reference>
<accession>A0A1F7J881</accession>
<dbReference type="SUPFAM" id="SSF81301">
    <property type="entry name" value="Nucleotidyltransferase"/>
    <property type="match status" value="1"/>
</dbReference>
<evidence type="ECO:0000313" key="2">
    <source>
        <dbReference type="Proteomes" id="UP000178914"/>
    </source>
</evidence>
<proteinExistence type="predicted"/>
<protein>
    <recommendedName>
        <fullName evidence="3">MazG-related protein</fullName>
    </recommendedName>
</protein>
<gene>
    <name evidence="1" type="ORF">A3B02_01870</name>
</gene>
<sequence>MNKPLQDALKWIIGVLEDNKITYQITGGFAAHIYGSTREVNDIDIDISEGSFQIILEDVRSKIVYGPCRYQDAKWDLQLMTLNYNGQEIDIGGAFETKIFDSINQTWVPFPGDFSKRRHMLFAGTDIYVVDPQSLIEYKSLLDGKHQKEDIAAIKKYLERT</sequence>
<comment type="caution">
    <text evidence="1">The sequence shown here is derived from an EMBL/GenBank/DDBJ whole genome shotgun (WGS) entry which is preliminary data.</text>
</comment>
<dbReference type="AlphaFoldDB" id="A0A1F7J881"/>
<name>A0A1F7J881_9BACT</name>
<dbReference type="EMBL" id="MGAS01000017">
    <property type="protein sequence ID" value="OGK51808.1"/>
    <property type="molecule type" value="Genomic_DNA"/>
</dbReference>